<dbReference type="AlphaFoldDB" id="A0A7T3ZZY4"/>
<dbReference type="GO" id="GO:0003700">
    <property type="term" value="F:DNA-binding transcription factor activity"/>
    <property type="evidence" value="ECO:0007669"/>
    <property type="project" value="InterPro"/>
</dbReference>
<keyword evidence="1" id="KW-0238">DNA-binding</keyword>
<dbReference type="InterPro" id="IPR047057">
    <property type="entry name" value="MerR_fam"/>
</dbReference>
<dbReference type="SUPFAM" id="SSF46955">
    <property type="entry name" value="Putative DNA-binding domain"/>
    <property type="match status" value="1"/>
</dbReference>
<dbReference type="EMBL" id="CP065989">
    <property type="protein sequence ID" value="QQB14713.1"/>
    <property type="molecule type" value="Genomic_DNA"/>
</dbReference>
<dbReference type="GO" id="GO:0003677">
    <property type="term" value="F:DNA binding"/>
    <property type="evidence" value="ECO:0007669"/>
    <property type="project" value="UniProtKB-KW"/>
</dbReference>
<dbReference type="Proteomes" id="UP000595374">
    <property type="component" value="Chromosome"/>
</dbReference>
<name>A0A7T3ZZY4_9MICO</name>
<evidence type="ECO:0000256" key="2">
    <source>
        <dbReference type="SAM" id="Coils"/>
    </source>
</evidence>
<feature type="domain" description="HTH merR-type" evidence="3">
    <location>
        <begin position="9"/>
        <end position="78"/>
    </location>
</feature>
<evidence type="ECO:0000256" key="1">
    <source>
        <dbReference type="ARBA" id="ARBA00023125"/>
    </source>
</evidence>
<dbReference type="PANTHER" id="PTHR30204:SF58">
    <property type="entry name" value="HTH-TYPE TRANSCRIPTIONAL REGULATOR YFMP"/>
    <property type="match status" value="1"/>
</dbReference>
<dbReference type="PROSITE" id="PS50937">
    <property type="entry name" value="HTH_MERR_2"/>
    <property type="match status" value="1"/>
</dbReference>
<dbReference type="InterPro" id="IPR009061">
    <property type="entry name" value="DNA-bd_dom_put_sf"/>
</dbReference>
<organism evidence="4 5">
    <name type="scientific">Brevibacterium casei</name>
    <dbReference type="NCBI Taxonomy" id="33889"/>
    <lineage>
        <taxon>Bacteria</taxon>
        <taxon>Bacillati</taxon>
        <taxon>Actinomycetota</taxon>
        <taxon>Actinomycetes</taxon>
        <taxon>Micrococcales</taxon>
        <taxon>Brevibacteriaceae</taxon>
        <taxon>Brevibacterium</taxon>
    </lineage>
</organism>
<dbReference type="Gene3D" id="1.10.1660.10">
    <property type="match status" value="1"/>
</dbReference>
<reference evidence="4 5" key="1">
    <citation type="submission" date="2020-12" db="EMBL/GenBank/DDBJ databases">
        <title>FDA dAtabase for Regulatory Grade micrObial Sequences (FDA-ARGOS): Supporting development and validation of Infectious Disease Dx tests.</title>
        <authorList>
            <person name="Sproer C."/>
            <person name="Gronow S."/>
            <person name="Severitt S."/>
            <person name="Schroder I."/>
            <person name="Tallon L."/>
            <person name="Sadzewicz L."/>
            <person name="Zhao X."/>
            <person name="Boylan J."/>
            <person name="Ott S."/>
            <person name="Bowen H."/>
            <person name="Vavikolanu K."/>
            <person name="Mehta A."/>
            <person name="Aluvathingal J."/>
            <person name="Nadendla S."/>
            <person name="Lowell S."/>
            <person name="Myers T."/>
            <person name="Yan Y."/>
            <person name="Sichtig H."/>
        </authorList>
    </citation>
    <scope>NUCLEOTIDE SEQUENCE [LARGE SCALE GENOMIC DNA]</scope>
    <source>
        <strain evidence="4 5">FDAARGOS_990</strain>
    </source>
</reference>
<evidence type="ECO:0000313" key="5">
    <source>
        <dbReference type="Proteomes" id="UP000595374"/>
    </source>
</evidence>
<dbReference type="FunFam" id="1.10.1660.10:FF:000008">
    <property type="entry name" value="Heat shock transcriptional regulator"/>
    <property type="match status" value="1"/>
</dbReference>
<dbReference type="Pfam" id="PF13411">
    <property type="entry name" value="MerR_1"/>
    <property type="match status" value="1"/>
</dbReference>
<dbReference type="PANTHER" id="PTHR30204">
    <property type="entry name" value="REDOX-CYCLING DRUG-SENSING TRANSCRIPTIONAL ACTIVATOR SOXR"/>
    <property type="match status" value="1"/>
</dbReference>
<dbReference type="CDD" id="cd04766">
    <property type="entry name" value="HTH_HspR"/>
    <property type="match status" value="1"/>
</dbReference>
<dbReference type="NCBIfam" id="NF047375">
    <property type="entry name" value="HeatShock_HspR"/>
    <property type="match status" value="1"/>
</dbReference>
<accession>A0A7T3ZZY4</accession>
<dbReference type="RefSeq" id="WP_137824518.1">
    <property type="nucleotide sequence ID" value="NZ_CP065989.1"/>
</dbReference>
<sequence length="155" mass="17083">MQFSQSAALYVISVAAELAGMHPQTLRQYDRMGLVTPQRTAGKGRRYSGRDIAKLRLIQHLSKDEGVNLVGIKKIMEMQNQIDALRSRNRELEEEVLAEAAARERDSRVFAAGSGGDVVSIARGRRPKVTAESEAGAVVLYDDFTTRRVRGPAKA</sequence>
<dbReference type="InterPro" id="IPR000551">
    <property type="entry name" value="MerR-type_HTH_dom"/>
</dbReference>
<feature type="coiled-coil region" evidence="2">
    <location>
        <begin position="75"/>
        <end position="102"/>
    </location>
</feature>
<proteinExistence type="predicted"/>
<protein>
    <submittedName>
        <fullName evidence="4">Helix-turn-helix transcriptional regulator</fullName>
    </submittedName>
</protein>
<evidence type="ECO:0000259" key="3">
    <source>
        <dbReference type="PROSITE" id="PS50937"/>
    </source>
</evidence>
<evidence type="ECO:0000313" key="4">
    <source>
        <dbReference type="EMBL" id="QQB14713.1"/>
    </source>
</evidence>
<dbReference type="SMART" id="SM00422">
    <property type="entry name" value="HTH_MERR"/>
    <property type="match status" value="1"/>
</dbReference>
<gene>
    <name evidence="4" type="ORF">I6H47_01630</name>
</gene>
<keyword evidence="2" id="KW-0175">Coiled coil</keyword>